<comment type="caution">
    <text evidence="2">The sequence shown here is derived from an EMBL/GenBank/DDBJ whole genome shotgun (WGS) entry which is preliminary data.</text>
</comment>
<keyword evidence="3" id="KW-1185">Reference proteome</keyword>
<dbReference type="SUPFAM" id="SSF50475">
    <property type="entry name" value="FMN-binding split barrel"/>
    <property type="match status" value="1"/>
</dbReference>
<dbReference type="Gene3D" id="1.10.260.40">
    <property type="entry name" value="lambda repressor-like DNA-binding domains"/>
    <property type="match status" value="1"/>
</dbReference>
<evidence type="ECO:0000313" key="3">
    <source>
        <dbReference type="Proteomes" id="UP001205612"/>
    </source>
</evidence>
<proteinExistence type="predicted"/>
<accession>A0ABT2B3L5</accession>
<dbReference type="SMART" id="SM00530">
    <property type="entry name" value="HTH_XRE"/>
    <property type="match status" value="1"/>
</dbReference>
<dbReference type="InterPro" id="IPR010982">
    <property type="entry name" value="Lambda_DNA-bd_dom_sf"/>
</dbReference>
<evidence type="ECO:0000259" key="1">
    <source>
        <dbReference type="PROSITE" id="PS50943"/>
    </source>
</evidence>
<dbReference type="Pfam" id="PF12900">
    <property type="entry name" value="Pyridox_ox_2"/>
    <property type="match status" value="1"/>
</dbReference>
<gene>
    <name evidence="2" type="ORF">NX794_18110</name>
</gene>
<dbReference type="PROSITE" id="PS50943">
    <property type="entry name" value="HTH_CROC1"/>
    <property type="match status" value="1"/>
</dbReference>
<dbReference type="InterPro" id="IPR024747">
    <property type="entry name" value="Pyridox_Oxase-rel"/>
</dbReference>
<sequence>MTEQTTPRPAPEAVLGDLGRRLAARRARLGLTRRETALRAGMAPSYLRYLEEHPGAAPRPAVLVTLAQVLRTTVTELSGGTVDLPPGPARAGSAPRLTELGPAECQALLGTHGVGRLGVTTDDGPVIVPVNYTIVNGAIVFRTARGATPALAAGARVAFEVDRVDDAFGQGWSVLVRGPAHHVTDPAERAGYADRAHSGAWAGGPREEWVRIQPRVVTGRRVSL</sequence>
<dbReference type="InterPro" id="IPR001387">
    <property type="entry name" value="Cro/C1-type_HTH"/>
</dbReference>
<reference evidence="2 3" key="1">
    <citation type="submission" date="2022-08" db="EMBL/GenBank/DDBJ databases">
        <authorList>
            <person name="Somphong A."/>
            <person name="Phongsopitanun W."/>
        </authorList>
    </citation>
    <scope>NUCLEOTIDE SEQUENCE [LARGE SCALE GENOMIC DNA]</scope>
    <source>
        <strain evidence="2 3">LP11</strain>
    </source>
</reference>
<dbReference type="Proteomes" id="UP001205612">
    <property type="component" value="Unassembled WGS sequence"/>
</dbReference>
<feature type="domain" description="HTH cro/C1-type" evidence="1">
    <location>
        <begin position="22"/>
        <end position="77"/>
    </location>
</feature>
<dbReference type="Pfam" id="PF13560">
    <property type="entry name" value="HTH_31"/>
    <property type="match status" value="1"/>
</dbReference>
<dbReference type="InterPro" id="IPR012349">
    <property type="entry name" value="Split_barrel_FMN-bd"/>
</dbReference>
<dbReference type="EMBL" id="JANUGP010000012">
    <property type="protein sequence ID" value="MCS0603111.1"/>
    <property type="molecule type" value="Genomic_DNA"/>
</dbReference>
<dbReference type="SUPFAM" id="SSF47413">
    <property type="entry name" value="lambda repressor-like DNA-binding domains"/>
    <property type="match status" value="1"/>
</dbReference>
<name>A0ABT2B3L5_9ACTN</name>
<evidence type="ECO:0000313" key="2">
    <source>
        <dbReference type="EMBL" id="MCS0603111.1"/>
    </source>
</evidence>
<protein>
    <submittedName>
        <fullName evidence="2">Pyridoxamine 5'-phosphate oxidase family protein</fullName>
    </submittedName>
</protein>
<dbReference type="Gene3D" id="2.30.110.10">
    <property type="entry name" value="Electron Transport, Fmn-binding Protein, Chain A"/>
    <property type="match status" value="1"/>
</dbReference>
<dbReference type="RefSeq" id="WP_258779592.1">
    <property type="nucleotide sequence ID" value="NZ_JANUGP010000012.1"/>
</dbReference>
<organism evidence="2 3">
    <name type="scientific">Streptomyces pyxinicus</name>
    <dbReference type="NCBI Taxonomy" id="2970331"/>
    <lineage>
        <taxon>Bacteria</taxon>
        <taxon>Bacillati</taxon>
        <taxon>Actinomycetota</taxon>
        <taxon>Actinomycetes</taxon>
        <taxon>Kitasatosporales</taxon>
        <taxon>Streptomycetaceae</taxon>
        <taxon>Streptomyces</taxon>
    </lineage>
</organism>